<sequence length="254" mass="28086">MERIKKQVASGVFLLMLAVIAQWQVSCSKSKVGPDADDDGATQAGYLTGTVKDQAGNPLEGVRVLVDHSIFFNSNMAAYTNAEGKYKIKVPHGAWYAFASHNVAYNGDTFSFYLHPDNPAGFGDEGGVRNFVWKLSGTMPEPLSGTYGGLVTIDNFPDVYIDGTAIDFVFTPVGPLVDGSPGEVIRRRAEDAYNIKDIPIGRYKLTATYEGKPVRFRRWNSEADFTETFDLQFRPQIAAQCDNCAKLEYDWQPL</sequence>
<evidence type="ECO:0000313" key="1">
    <source>
        <dbReference type="EMBL" id="SEL52894.1"/>
    </source>
</evidence>
<protein>
    <recommendedName>
        <fullName evidence="3">Carboxypeptidase regulatory-like domain-containing protein</fullName>
    </recommendedName>
</protein>
<gene>
    <name evidence="1" type="ORF">SAMN05421740_106172</name>
</gene>
<evidence type="ECO:0008006" key="3">
    <source>
        <dbReference type="Google" id="ProtNLM"/>
    </source>
</evidence>
<accession>A0A1H7QZ02</accession>
<evidence type="ECO:0000313" key="2">
    <source>
        <dbReference type="Proteomes" id="UP000198916"/>
    </source>
</evidence>
<dbReference type="Proteomes" id="UP000198916">
    <property type="component" value="Unassembled WGS sequence"/>
</dbReference>
<keyword evidence="2" id="KW-1185">Reference proteome</keyword>
<dbReference type="RefSeq" id="WP_090606911.1">
    <property type="nucleotide sequence ID" value="NZ_FNZR01000006.1"/>
</dbReference>
<reference evidence="2" key="1">
    <citation type="submission" date="2016-10" db="EMBL/GenBank/DDBJ databases">
        <authorList>
            <person name="Varghese N."/>
            <person name="Submissions S."/>
        </authorList>
    </citation>
    <scope>NUCLEOTIDE SEQUENCE [LARGE SCALE GENOMIC DNA]</scope>
    <source>
        <strain evidence="2">Jip14</strain>
    </source>
</reference>
<dbReference type="SUPFAM" id="SSF49464">
    <property type="entry name" value="Carboxypeptidase regulatory domain-like"/>
    <property type="match status" value="1"/>
</dbReference>
<organism evidence="1 2">
    <name type="scientific">Parapedobacter koreensis</name>
    <dbReference type="NCBI Taxonomy" id="332977"/>
    <lineage>
        <taxon>Bacteria</taxon>
        <taxon>Pseudomonadati</taxon>
        <taxon>Bacteroidota</taxon>
        <taxon>Sphingobacteriia</taxon>
        <taxon>Sphingobacteriales</taxon>
        <taxon>Sphingobacteriaceae</taxon>
        <taxon>Parapedobacter</taxon>
    </lineage>
</organism>
<dbReference type="OrthoDB" id="939978at2"/>
<dbReference type="EMBL" id="FNZR01000006">
    <property type="protein sequence ID" value="SEL52894.1"/>
    <property type="molecule type" value="Genomic_DNA"/>
</dbReference>
<dbReference type="STRING" id="332977.SAMN05421740_106172"/>
<dbReference type="AlphaFoldDB" id="A0A1H7QZ02"/>
<dbReference type="Gene3D" id="2.60.40.1120">
    <property type="entry name" value="Carboxypeptidase-like, regulatory domain"/>
    <property type="match status" value="1"/>
</dbReference>
<proteinExistence type="predicted"/>
<name>A0A1H7QZ02_9SPHI</name>
<dbReference type="InterPro" id="IPR008969">
    <property type="entry name" value="CarboxyPept-like_regulatory"/>
</dbReference>